<accession>A0ABP7CTF3</accession>
<feature type="region of interest" description="Disordered" evidence="1">
    <location>
        <begin position="118"/>
        <end position="138"/>
    </location>
</feature>
<evidence type="ECO:0000313" key="4">
    <source>
        <dbReference type="Proteomes" id="UP001500523"/>
    </source>
</evidence>
<proteinExistence type="predicted"/>
<dbReference type="PANTHER" id="PTHR30441">
    <property type="entry name" value="DUF748 DOMAIN-CONTAINING PROTEIN"/>
    <property type="match status" value="1"/>
</dbReference>
<comment type="caution">
    <text evidence="3">The sequence shown here is derived from an EMBL/GenBank/DDBJ whole genome shotgun (WGS) entry which is preliminary data.</text>
</comment>
<sequence>MIVGAAAAAILLLLLAILAVFPWGSLRGTIERKASERFGRPVRIGAIERLDTIGFHPVIAIRDVAVAQADWAGTSDFARIGTITLRFPVWPLLIGRFRPQDVTIDGLHLALVRTKEGRTNWDRPDGSKDSGDGGGPDIGRLTIRNAIVRYADGKQDRQLTARIAADPAAGLRVQGQGRINGVPIRLTVSGPAPAQAPWPFTATIDGDRLAMRATGTMDRPLDADAMTLDVTARAADLKLIDAVIEAGLFHTRPVAIRAHVRHDPDRWAITALTGTIGRSDIAGRLTVDKVDGRSKIDGAVTSRAFDFGDLTSAAGRAEAAALEARIGPRLVPNTRIDIGKIDSTDGRLAFRVGRIVGSSSPPILSLAGVMTMDHRRLTLAPLRLSLDQGRVTGRAVVDQRQGQPAPTLTLDLTLAGGDVRAFAAGGEFTGKLAARVRLVGVGDTLRSAVGRSDGSVGFTVRHGRLPARYAAALGFDAGRALLAGSGERAGLRCLVTRLAMANGTARATPAIIDTEWSRMTATGTVSFPDERLSMRLTGAPKHPAILRIPGAATMTGTITAPHLDVPRETKSVGNILKAIGRKITGDTGPLATDADCDALAARALR</sequence>
<evidence type="ECO:0000259" key="2">
    <source>
        <dbReference type="Pfam" id="PF05170"/>
    </source>
</evidence>
<dbReference type="EMBL" id="BAABBF010000001">
    <property type="protein sequence ID" value="GAA3694268.1"/>
    <property type="molecule type" value="Genomic_DNA"/>
</dbReference>
<keyword evidence="4" id="KW-1185">Reference proteome</keyword>
<reference evidence="4" key="1">
    <citation type="journal article" date="2019" name="Int. J. Syst. Evol. Microbiol.">
        <title>The Global Catalogue of Microorganisms (GCM) 10K type strain sequencing project: providing services to taxonomists for standard genome sequencing and annotation.</title>
        <authorList>
            <consortium name="The Broad Institute Genomics Platform"/>
            <consortium name="The Broad Institute Genome Sequencing Center for Infectious Disease"/>
            <person name="Wu L."/>
            <person name="Ma J."/>
        </authorList>
    </citation>
    <scope>NUCLEOTIDE SEQUENCE [LARGE SCALE GENOMIC DNA]</scope>
    <source>
        <strain evidence="4">JCM 17498</strain>
    </source>
</reference>
<organism evidence="3 4">
    <name type="scientific">Sphingomonas cynarae</name>
    <dbReference type="NCBI Taxonomy" id="930197"/>
    <lineage>
        <taxon>Bacteria</taxon>
        <taxon>Pseudomonadati</taxon>
        <taxon>Pseudomonadota</taxon>
        <taxon>Alphaproteobacteria</taxon>
        <taxon>Sphingomonadales</taxon>
        <taxon>Sphingomonadaceae</taxon>
        <taxon>Sphingomonas</taxon>
    </lineage>
</organism>
<protein>
    <submittedName>
        <fullName evidence="3">AsmA family protein</fullName>
    </submittedName>
</protein>
<dbReference type="InterPro" id="IPR007844">
    <property type="entry name" value="AsmA"/>
</dbReference>
<feature type="compositionally biased region" description="Basic and acidic residues" evidence="1">
    <location>
        <begin position="118"/>
        <end position="131"/>
    </location>
</feature>
<name>A0ABP7CTF3_9SPHN</name>
<dbReference type="Pfam" id="PF05170">
    <property type="entry name" value="AsmA"/>
    <property type="match status" value="2"/>
</dbReference>
<dbReference type="PANTHER" id="PTHR30441:SF4">
    <property type="entry name" value="PROTEIN ASMA"/>
    <property type="match status" value="1"/>
</dbReference>
<feature type="domain" description="AsmA" evidence="2">
    <location>
        <begin position="270"/>
        <end position="498"/>
    </location>
</feature>
<evidence type="ECO:0000313" key="3">
    <source>
        <dbReference type="EMBL" id="GAA3694268.1"/>
    </source>
</evidence>
<evidence type="ECO:0000256" key="1">
    <source>
        <dbReference type="SAM" id="MobiDB-lite"/>
    </source>
</evidence>
<feature type="domain" description="AsmA" evidence="2">
    <location>
        <begin position="4"/>
        <end position="123"/>
    </location>
</feature>
<dbReference type="Proteomes" id="UP001500523">
    <property type="component" value="Unassembled WGS sequence"/>
</dbReference>
<gene>
    <name evidence="3" type="ORF">GCM10022268_01360</name>
</gene>
<dbReference type="InterPro" id="IPR052894">
    <property type="entry name" value="AsmA-related"/>
</dbReference>